<keyword evidence="8" id="KW-1185">Reference proteome</keyword>
<evidence type="ECO:0000313" key="8">
    <source>
        <dbReference type="Proteomes" id="UP000009049"/>
    </source>
</evidence>
<comment type="subcellular location">
    <subcellularLocation>
        <location evidence="1">Membrane</location>
        <topology evidence="1">Multi-pass membrane protein</topology>
    </subcellularLocation>
</comment>
<feature type="transmembrane region" description="Helical" evidence="5">
    <location>
        <begin position="65"/>
        <end position="85"/>
    </location>
</feature>
<reference evidence="7 8" key="1">
    <citation type="journal article" date="2009" name="J. Bacteriol.">
        <title>Complete genome sequence of Robiginitalea biformata HTCC2501.</title>
        <authorList>
            <person name="Oh H.M."/>
            <person name="Giovannoni S.J."/>
            <person name="Lee K."/>
            <person name="Ferriera S."/>
            <person name="Johnson J."/>
            <person name="Cho J.C."/>
        </authorList>
    </citation>
    <scope>NUCLEOTIDE SEQUENCE [LARGE SCALE GENOMIC DNA]</scope>
    <source>
        <strain evidence="8">ATCC BAA-864 / HTCC2501 / KCTC 12146</strain>
    </source>
</reference>
<dbReference type="EMBL" id="CP001712">
    <property type="protein sequence ID" value="EAR14145.1"/>
    <property type="molecule type" value="Genomic_DNA"/>
</dbReference>
<keyword evidence="3 5" id="KW-1133">Transmembrane helix</keyword>
<feature type="transmembrane region" description="Helical" evidence="5">
    <location>
        <begin position="41"/>
        <end position="59"/>
    </location>
</feature>
<evidence type="ECO:0000313" key="7">
    <source>
        <dbReference type="EMBL" id="EAR14145.1"/>
    </source>
</evidence>
<dbReference type="HOGENOM" id="CLU_128738_4_2_10"/>
<keyword evidence="4 5" id="KW-0472">Membrane</keyword>
<dbReference type="InterPro" id="IPR009908">
    <property type="entry name" value="Methylamine_util_MauE"/>
</dbReference>
<dbReference type="KEGG" id="rbi:RB2501_01925"/>
<evidence type="ECO:0000256" key="2">
    <source>
        <dbReference type="ARBA" id="ARBA00022692"/>
    </source>
</evidence>
<gene>
    <name evidence="7" type="ordered locus">RB2501_01925</name>
</gene>
<organism evidence="7 8">
    <name type="scientific">Robiginitalea biformata (strain ATCC BAA-864 / DSM 15991 / KCTC 12146 / HTCC2501)</name>
    <dbReference type="NCBI Taxonomy" id="313596"/>
    <lineage>
        <taxon>Bacteria</taxon>
        <taxon>Pseudomonadati</taxon>
        <taxon>Bacteroidota</taxon>
        <taxon>Flavobacteriia</taxon>
        <taxon>Flavobacteriales</taxon>
        <taxon>Flavobacteriaceae</taxon>
        <taxon>Robiginitalea</taxon>
    </lineage>
</organism>
<keyword evidence="2 5" id="KW-0812">Transmembrane</keyword>
<accession>A4CQ60</accession>
<dbReference type="Pfam" id="PF07291">
    <property type="entry name" value="MauE"/>
    <property type="match status" value="1"/>
</dbReference>
<evidence type="ECO:0000256" key="3">
    <source>
        <dbReference type="ARBA" id="ARBA00022989"/>
    </source>
</evidence>
<dbReference type="PANTHER" id="PTHR36974:SF1">
    <property type="entry name" value="DOXX FAMILY MEMBRANE PROTEIN"/>
    <property type="match status" value="1"/>
</dbReference>
<dbReference type="OrthoDB" id="327939at2"/>
<dbReference type="RefSeq" id="WP_015755581.1">
    <property type="nucleotide sequence ID" value="NC_013222.1"/>
</dbReference>
<dbReference type="AlphaFoldDB" id="A4CQ60"/>
<dbReference type="eggNOG" id="COG4270">
    <property type="taxonomic scope" value="Bacteria"/>
</dbReference>
<protein>
    <recommendedName>
        <fullName evidence="6">Methylamine utilisation protein MauE domain-containing protein</fullName>
    </recommendedName>
</protein>
<evidence type="ECO:0000256" key="1">
    <source>
        <dbReference type="ARBA" id="ARBA00004141"/>
    </source>
</evidence>
<evidence type="ECO:0000256" key="4">
    <source>
        <dbReference type="ARBA" id="ARBA00023136"/>
    </source>
</evidence>
<feature type="domain" description="Methylamine utilisation protein MauE" evidence="6">
    <location>
        <begin position="7"/>
        <end position="83"/>
    </location>
</feature>
<dbReference type="Proteomes" id="UP000009049">
    <property type="component" value="Chromosome"/>
</dbReference>
<proteinExistence type="predicted"/>
<sequence>MAYTWHYYLMAGMYLFAGLAHWIFPRVYGKILPPWIPWKRFTVWASGLLEVLLGIALFFPVFKDWALYGIIGMLFLFLPVHVHMLQDPRAAGGLPRWLLWLRLPLQAGLMAWAYAYLG</sequence>
<feature type="transmembrane region" description="Helical" evidence="5">
    <location>
        <begin position="97"/>
        <end position="117"/>
    </location>
</feature>
<dbReference type="PANTHER" id="PTHR36974">
    <property type="entry name" value="MEMBRANE PROTEIN-RELATED"/>
    <property type="match status" value="1"/>
</dbReference>
<feature type="transmembrane region" description="Helical" evidence="5">
    <location>
        <begin position="6"/>
        <end position="29"/>
    </location>
</feature>
<name>A4CQ60_ROBBH</name>
<evidence type="ECO:0000256" key="5">
    <source>
        <dbReference type="SAM" id="Phobius"/>
    </source>
</evidence>
<evidence type="ECO:0000259" key="6">
    <source>
        <dbReference type="Pfam" id="PF07291"/>
    </source>
</evidence>
<dbReference type="STRING" id="313596.RB2501_01925"/>